<accession>A0A2U9IDU4</accession>
<keyword evidence="2" id="KW-1185">Reference proteome</keyword>
<evidence type="ECO:0000313" key="1">
    <source>
        <dbReference type="EMBL" id="AWR94170.1"/>
    </source>
</evidence>
<dbReference type="EMBL" id="CP029289">
    <property type="protein sequence ID" value="AWR94170.1"/>
    <property type="molecule type" value="Genomic_DNA"/>
</dbReference>
<organism evidence="1 2">
    <name type="scientific">Acidianus brierleyi</name>
    <dbReference type="NCBI Taxonomy" id="41673"/>
    <lineage>
        <taxon>Archaea</taxon>
        <taxon>Thermoproteota</taxon>
        <taxon>Thermoprotei</taxon>
        <taxon>Sulfolobales</taxon>
        <taxon>Sulfolobaceae</taxon>
        <taxon>Acidianus</taxon>
    </lineage>
</organism>
<gene>
    <name evidence="1" type="ORF">DFR85_05750</name>
</gene>
<dbReference type="InterPro" id="IPR026286">
    <property type="entry name" value="MaiA/AMDase"/>
</dbReference>
<dbReference type="PANTHER" id="PTHR40267:SF1">
    <property type="entry name" value="BLR3294 PROTEIN"/>
    <property type="match status" value="1"/>
</dbReference>
<evidence type="ECO:0000313" key="2">
    <source>
        <dbReference type="Proteomes" id="UP000248044"/>
    </source>
</evidence>
<dbReference type="KEGG" id="abri:DFR85_05750"/>
<dbReference type="GO" id="GO:0016855">
    <property type="term" value="F:racemase and epimerase activity, acting on amino acids and derivatives"/>
    <property type="evidence" value="ECO:0007669"/>
    <property type="project" value="InterPro"/>
</dbReference>
<dbReference type="GeneID" id="36831640"/>
<dbReference type="OrthoDB" id="41425at2157"/>
<name>A0A2U9IDU4_9CREN</name>
<dbReference type="Gene3D" id="3.40.50.1860">
    <property type="match status" value="2"/>
</dbReference>
<dbReference type="RefSeq" id="WP_110270051.1">
    <property type="nucleotide sequence ID" value="NZ_CP029289.2"/>
</dbReference>
<sequence>MPGGRGRIGLILPSNNAAMEYDLWKMAPEGVTIHTTRMKPTKGCEPTDVNAFEKEIKETYSLIQEVSDVVIYGRTYGTHKHVNIIKDIIKNVVIPEEEVIRILKKLGIKRVWVGTPYIKERTLEEVEWIKNNGFEVTGFDGLGKIRGVDISNTPIFTIYRLVKKHLVEVLKADAVYIACTALSTYEAAQYLYQDLGIPIITENSAAMWGALERIKIKIKFPGFEA</sequence>
<dbReference type="InterPro" id="IPR001920">
    <property type="entry name" value="Asp/Glu_race"/>
</dbReference>
<dbReference type="Pfam" id="PF17645">
    <property type="entry name" value="Amdase"/>
    <property type="match status" value="1"/>
</dbReference>
<protein>
    <submittedName>
        <fullName evidence="1">Arylmalonate decarboxylase</fullName>
    </submittedName>
</protein>
<dbReference type="AlphaFoldDB" id="A0A2U9IDU4"/>
<reference evidence="1 2" key="1">
    <citation type="submission" date="2018-05" db="EMBL/GenBank/DDBJ databases">
        <title>Complete Genome Sequences of Extremely Thermoacidophilic, Metal-Mobilizing Type-Strain Members of the Archaeal Family Sulfolobaceae: Acidianus brierleyi DSM-1651T, Acidianus sulfidivorans DSM-18786T, Metallosphaera hakonensis DSM-7519T, and Metallosphaera prunae DSM-10039T.</title>
        <authorList>
            <person name="Counts J.A."/>
            <person name="Kelly R.M."/>
        </authorList>
    </citation>
    <scope>NUCLEOTIDE SEQUENCE [LARGE SCALE GENOMIC DNA]</scope>
    <source>
        <strain evidence="1 2">DSM 1651</strain>
    </source>
</reference>
<dbReference type="Proteomes" id="UP000248044">
    <property type="component" value="Chromosome"/>
</dbReference>
<dbReference type="PANTHER" id="PTHR40267">
    <property type="entry name" value="BLR3294 PROTEIN"/>
    <property type="match status" value="1"/>
</dbReference>
<proteinExistence type="predicted"/>